<comment type="caution">
    <text evidence="3">The sequence shown here is derived from an EMBL/GenBank/DDBJ whole genome shotgun (WGS) entry which is preliminary data.</text>
</comment>
<feature type="region of interest" description="Disordered" evidence="2">
    <location>
        <begin position="634"/>
        <end position="673"/>
    </location>
</feature>
<feature type="coiled-coil region" evidence="1">
    <location>
        <begin position="703"/>
        <end position="748"/>
    </location>
</feature>
<feature type="region of interest" description="Disordered" evidence="2">
    <location>
        <begin position="244"/>
        <end position="322"/>
    </location>
</feature>
<feature type="region of interest" description="Disordered" evidence="2">
    <location>
        <begin position="861"/>
        <end position="883"/>
    </location>
</feature>
<reference evidence="3" key="1">
    <citation type="submission" date="2018-03" db="EMBL/GenBank/DDBJ databases">
        <authorList>
            <person name="Guldener U."/>
        </authorList>
    </citation>
    <scope>NUCLEOTIDE SEQUENCE [LARGE SCALE GENOMIC DNA]</scope>
    <source>
        <strain evidence="3">ATCC34888</strain>
    </source>
</reference>
<sequence length="989" mass="104970">MIFEGIGIDLHFLFEGHSNSREVAEIFQQYHHADQRVLLERSTRLGLFRVQETSRVVTDYGEQSMGNSRVDALTFQVTHGSKARHNLIRVWRHSGEQPVADESKCDFVTFRAISRENGTGEARVLCEAHPIEFSHRHPSLWVDAGFVHEVPECDIEVLVERPALKQNVTVRFVYQSQDDASMVATFPGVPLSDDGLSYRNEASTIAAGSPAERQLRQYIDAFIFRRNLASYGFRIAGHSNNVDGNQDARHAESISAPATQTCTASSAAGPVPLNSDLFGPGLPRRAASMNPETAPDHAVPQSAAGPSGSNAQLPGDASLLAPTSPRGWTGAWNCITSIANHIAPSRAASLPPAAPSAQTGSDAFQPVHVPAPLHKEGVMEASANEGRVQESMDDDNAQTIDSQDMDVGGQNIRHGLEQLLVGIDSILGDALENMNSHGTIDGCGLPAPSGVVGDVTAAGNEMDVGSSTTAEQMPATDGEQTARTIGDGSAPEHQDAPSDATPEQAAAHALLSISDSLEGQSAATDRPAVSTAQDVDMEDGEAGSSYNRPDTRGDAPAGGVIQAENNVSMTDATQDDFTIVSCTRRTDADAGPSTAAMPEDDESLAGSDVPLASRTGLLTVEALQAIQELALVPSRAGSARGPPSDASGTITLRRRGRHSGSPALSTSSRSHRGFRPTVERMDEMYSYLMAKVMQDESQDSAKCDTLANEHLDKEKELEAARMRIQVEKERYEAQYKDAHKQLDLKRDTMRFLRAQYKGQAGFSRFLTKIGVGSRAGSDRRSRSRSRETTPRAITSRAASRQGTPTVVRGSLKNEPIDLTGDNNLVAGSGSRAGHRAASVARSVGGSSVIKVGDVSDLMQPPLVDHKRGGSVVASASGSQHRSIRVGGVRNHAGEWHQSVPASPRTSRASTPAAGSQALSQGPGSSVDDPIDLSGTRRHARSSGTIVLDSGSRRAASSRASSIVPPDAPLFSPARSVRESTAATDFSTLI</sequence>
<dbReference type="RefSeq" id="XP_014659527.1">
    <property type="nucleotide sequence ID" value="XM_014804041.1"/>
</dbReference>
<feature type="compositionally biased region" description="Polar residues" evidence="2">
    <location>
        <begin position="256"/>
        <end position="266"/>
    </location>
</feature>
<feature type="region of interest" description="Disordered" evidence="2">
    <location>
        <begin position="587"/>
        <end position="606"/>
    </location>
</feature>
<protein>
    <submittedName>
        <fullName evidence="3">Uncharacterized protein</fullName>
    </submittedName>
</protein>
<feature type="compositionally biased region" description="Basic and acidic residues" evidence="2">
    <location>
        <begin position="776"/>
        <end position="789"/>
    </location>
</feature>
<accession>A0A5C3FEB6</accession>
<feature type="region of interest" description="Disordered" evidence="2">
    <location>
        <begin position="773"/>
        <end position="814"/>
    </location>
</feature>
<feature type="compositionally biased region" description="Polar residues" evidence="2">
    <location>
        <begin position="978"/>
        <end position="989"/>
    </location>
</feature>
<evidence type="ECO:0000313" key="4">
    <source>
        <dbReference type="Proteomes" id="UP000325008"/>
    </source>
</evidence>
<evidence type="ECO:0000313" key="3">
    <source>
        <dbReference type="EMBL" id="SPO42763.1"/>
    </source>
</evidence>
<dbReference type="AlphaFoldDB" id="A0A5C3FEB6"/>
<gene>
    <name evidence="3" type="ORF">PSANT_00446</name>
</gene>
<feature type="region of interest" description="Disordered" evidence="2">
    <location>
        <begin position="518"/>
        <end position="558"/>
    </location>
</feature>
<evidence type="ECO:0000256" key="1">
    <source>
        <dbReference type="SAM" id="Coils"/>
    </source>
</evidence>
<name>A0A5C3FEB6_PSEA2</name>
<dbReference type="EMBL" id="OOIQ01000001">
    <property type="protein sequence ID" value="SPO42763.1"/>
    <property type="molecule type" value="Genomic_DNA"/>
</dbReference>
<keyword evidence="4" id="KW-1185">Reference proteome</keyword>
<keyword evidence="1" id="KW-0175">Coiled coil</keyword>
<feature type="compositionally biased region" description="Polar residues" evidence="2">
    <location>
        <begin position="899"/>
        <end position="923"/>
    </location>
</feature>
<organism evidence="3 4">
    <name type="scientific">Pseudozyma antarctica</name>
    <name type="common">Yeast</name>
    <name type="synonym">Candida antarctica</name>
    <dbReference type="NCBI Taxonomy" id="84753"/>
    <lineage>
        <taxon>Eukaryota</taxon>
        <taxon>Fungi</taxon>
        <taxon>Dikarya</taxon>
        <taxon>Basidiomycota</taxon>
        <taxon>Ustilaginomycotina</taxon>
        <taxon>Ustilaginomycetes</taxon>
        <taxon>Ustilaginales</taxon>
        <taxon>Ustilaginaceae</taxon>
        <taxon>Moesziomyces</taxon>
    </lineage>
</organism>
<feature type="compositionally biased region" description="Low complexity" evidence="2">
    <location>
        <begin position="952"/>
        <end position="961"/>
    </location>
</feature>
<dbReference type="OrthoDB" id="2554259at2759"/>
<feature type="compositionally biased region" description="Low complexity" evidence="2">
    <location>
        <begin position="869"/>
        <end position="878"/>
    </location>
</feature>
<proteinExistence type="predicted"/>
<dbReference type="Proteomes" id="UP000325008">
    <property type="component" value="Unassembled WGS sequence"/>
</dbReference>
<evidence type="ECO:0000256" key="2">
    <source>
        <dbReference type="SAM" id="MobiDB-lite"/>
    </source>
</evidence>
<feature type="region of interest" description="Disordered" evidence="2">
    <location>
        <begin position="460"/>
        <end position="505"/>
    </location>
</feature>
<feature type="region of interest" description="Disordered" evidence="2">
    <location>
        <begin position="895"/>
        <end position="989"/>
    </location>
</feature>